<organism evidence="1 2">
    <name type="scientific">Desulfoscipio geothermicus DSM 3669</name>
    <dbReference type="NCBI Taxonomy" id="1121426"/>
    <lineage>
        <taxon>Bacteria</taxon>
        <taxon>Bacillati</taxon>
        <taxon>Bacillota</taxon>
        <taxon>Clostridia</taxon>
        <taxon>Eubacteriales</taxon>
        <taxon>Desulfallaceae</taxon>
        <taxon>Desulfoscipio</taxon>
    </lineage>
</organism>
<dbReference type="InterPro" id="IPR009078">
    <property type="entry name" value="Ferritin-like_SF"/>
</dbReference>
<accession>A0A1I6D4B5</accession>
<dbReference type="OrthoDB" id="1955400at2"/>
<evidence type="ECO:0008006" key="3">
    <source>
        <dbReference type="Google" id="ProtNLM"/>
    </source>
</evidence>
<keyword evidence="2" id="KW-1185">Reference proteome</keyword>
<gene>
    <name evidence="1" type="ORF">SAMN05660706_10548</name>
</gene>
<dbReference type="EMBL" id="FOYM01000005">
    <property type="protein sequence ID" value="SFR00231.1"/>
    <property type="molecule type" value="Genomic_DNA"/>
</dbReference>
<dbReference type="Proteomes" id="UP000199584">
    <property type="component" value="Unassembled WGS sequence"/>
</dbReference>
<name>A0A1I6D4B5_9FIRM</name>
<dbReference type="InterPro" id="IPR012452">
    <property type="entry name" value="DUF1657"/>
</dbReference>
<sequence length="73" mass="8405">MTIQSDLQKAVAQAESLKGSYATFATSTQDQAAKKMFQEMQMDMQRHVDSLNSRLSYIEKNNPMYQQQQQAQQ</sequence>
<dbReference type="AlphaFoldDB" id="A0A1I6D4B5"/>
<dbReference type="STRING" id="39060.SAMN05660706_10548"/>
<dbReference type="Pfam" id="PF07870">
    <property type="entry name" value="DUF1657"/>
    <property type="match status" value="1"/>
</dbReference>
<dbReference type="RefSeq" id="WP_092482227.1">
    <property type="nucleotide sequence ID" value="NZ_FOYM01000005.1"/>
</dbReference>
<dbReference type="InterPro" id="IPR012347">
    <property type="entry name" value="Ferritin-like"/>
</dbReference>
<proteinExistence type="predicted"/>
<dbReference type="Gene3D" id="1.20.1260.10">
    <property type="match status" value="1"/>
</dbReference>
<reference evidence="2" key="1">
    <citation type="submission" date="2016-10" db="EMBL/GenBank/DDBJ databases">
        <authorList>
            <person name="Varghese N."/>
            <person name="Submissions S."/>
        </authorList>
    </citation>
    <scope>NUCLEOTIDE SEQUENCE [LARGE SCALE GENOMIC DNA]</scope>
    <source>
        <strain evidence="2">DSM 3669</strain>
    </source>
</reference>
<evidence type="ECO:0000313" key="2">
    <source>
        <dbReference type="Proteomes" id="UP000199584"/>
    </source>
</evidence>
<evidence type="ECO:0000313" key="1">
    <source>
        <dbReference type="EMBL" id="SFR00231.1"/>
    </source>
</evidence>
<dbReference type="SUPFAM" id="SSF47240">
    <property type="entry name" value="Ferritin-like"/>
    <property type="match status" value="1"/>
</dbReference>
<protein>
    <recommendedName>
        <fullName evidence="3">DUF1657 domain-containing protein</fullName>
    </recommendedName>
</protein>